<name>A0ABD3MTZ2_9STRA</name>
<gene>
    <name evidence="1" type="ORF">ACHAWO_003947</name>
</gene>
<dbReference type="EMBL" id="JALLPJ020001371">
    <property type="protein sequence ID" value="KAL3767263.1"/>
    <property type="molecule type" value="Genomic_DNA"/>
</dbReference>
<accession>A0ABD3MTZ2</accession>
<evidence type="ECO:0000313" key="2">
    <source>
        <dbReference type="Proteomes" id="UP001530400"/>
    </source>
</evidence>
<comment type="caution">
    <text evidence="1">The sequence shown here is derived from an EMBL/GenBank/DDBJ whole genome shotgun (WGS) entry which is preliminary data.</text>
</comment>
<organism evidence="1 2">
    <name type="scientific">Cyclotella atomus</name>
    <dbReference type="NCBI Taxonomy" id="382360"/>
    <lineage>
        <taxon>Eukaryota</taxon>
        <taxon>Sar</taxon>
        <taxon>Stramenopiles</taxon>
        <taxon>Ochrophyta</taxon>
        <taxon>Bacillariophyta</taxon>
        <taxon>Coscinodiscophyceae</taxon>
        <taxon>Thalassiosirophycidae</taxon>
        <taxon>Stephanodiscales</taxon>
        <taxon>Stephanodiscaceae</taxon>
        <taxon>Cyclotella</taxon>
    </lineage>
</organism>
<keyword evidence="2" id="KW-1185">Reference proteome</keyword>
<sequence>MNATKMPLVIGHIMSDSMNDQNDHIKMYSIATKEEMWLLRSLGRSNAGKPVCIDSIDDSYRSYGDWSHGTLDIDNSARSHPGFSLVRESNSFNEHCESLDISARTAPGFGIRRDSDIESSGSKKEIID</sequence>
<reference evidence="1 2" key="1">
    <citation type="submission" date="2024-10" db="EMBL/GenBank/DDBJ databases">
        <title>Updated reference genomes for cyclostephanoid diatoms.</title>
        <authorList>
            <person name="Roberts W.R."/>
            <person name="Alverson A.J."/>
        </authorList>
    </citation>
    <scope>NUCLEOTIDE SEQUENCE [LARGE SCALE GENOMIC DNA]</scope>
    <source>
        <strain evidence="1 2">AJA010-31</strain>
    </source>
</reference>
<protein>
    <submittedName>
        <fullName evidence="1">Uncharacterized protein</fullName>
    </submittedName>
</protein>
<evidence type="ECO:0000313" key="1">
    <source>
        <dbReference type="EMBL" id="KAL3767263.1"/>
    </source>
</evidence>
<dbReference type="AlphaFoldDB" id="A0ABD3MTZ2"/>
<dbReference type="Proteomes" id="UP001530400">
    <property type="component" value="Unassembled WGS sequence"/>
</dbReference>
<proteinExistence type="predicted"/>